<evidence type="ECO:0000313" key="1">
    <source>
        <dbReference type="EMBL" id="KAF2280829.1"/>
    </source>
</evidence>
<name>A0A6A6K0F7_WESOR</name>
<proteinExistence type="predicted"/>
<organism evidence="1 2">
    <name type="scientific">Westerdykella ornata</name>
    <dbReference type="NCBI Taxonomy" id="318751"/>
    <lineage>
        <taxon>Eukaryota</taxon>
        <taxon>Fungi</taxon>
        <taxon>Dikarya</taxon>
        <taxon>Ascomycota</taxon>
        <taxon>Pezizomycotina</taxon>
        <taxon>Dothideomycetes</taxon>
        <taxon>Pleosporomycetidae</taxon>
        <taxon>Pleosporales</taxon>
        <taxon>Sporormiaceae</taxon>
        <taxon>Westerdykella</taxon>
    </lineage>
</organism>
<dbReference type="AlphaFoldDB" id="A0A6A6K0F7"/>
<gene>
    <name evidence="1" type="ORF">EI97DRAFT_428923</name>
</gene>
<protein>
    <submittedName>
        <fullName evidence="1">Uncharacterized protein</fullName>
    </submittedName>
</protein>
<evidence type="ECO:0000313" key="2">
    <source>
        <dbReference type="Proteomes" id="UP000800097"/>
    </source>
</evidence>
<dbReference type="GeneID" id="54550502"/>
<dbReference type="EMBL" id="ML986484">
    <property type="protein sequence ID" value="KAF2280829.1"/>
    <property type="molecule type" value="Genomic_DNA"/>
</dbReference>
<accession>A0A6A6K0F7</accession>
<dbReference type="Proteomes" id="UP000800097">
    <property type="component" value="Unassembled WGS sequence"/>
</dbReference>
<sequence>MASFSLWFPPRVSLSFLLHTPFLQRFSRLSLFSLFFLSSKAQEAIRFKPPQDTVGYDEVAEAALSCGSQGLRVVIENESESSTGCQRKREVGVGRPALWAVE</sequence>
<reference evidence="1" key="1">
    <citation type="journal article" date="2020" name="Stud. Mycol.">
        <title>101 Dothideomycetes genomes: a test case for predicting lifestyles and emergence of pathogens.</title>
        <authorList>
            <person name="Haridas S."/>
            <person name="Albert R."/>
            <person name="Binder M."/>
            <person name="Bloem J."/>
            <person name="Labutti K."/>
            <person name="Salamov A."/>
            <person name="Andreopoulos B."/>
            <person name="Baker S."/>
            <person name="Barry K."/>
            <person name="Bills G."/>
            <person name="Bluhm B."/>
            <person name="Cannon C."/>
            <person name="Castanera R."/>
            <person name="Culley D."/>
            <person name="Daum C."/>
            <person name="Ezra D."/>
            <person name="Gonzalez J."/>
            <person name="Henrissat B."/>
            <person name="Kuo A."/>
            <person name="Liang C."/>
            <person name="Lipzen A."/>
            <person name="Lutzoni F."/>
            <person name="Magnuson J."/>
            <person name="Mondo S."/>
            <person name="Nolan M."/>
            <person name="Ohm R."/>
            <person name="Pangilinan J."/>
            <person name="Park H.-J."/>
            <person name="Ramirez L."/>
            <person name="Alfaro M."/>
            <person name="Sun H."/>
            <person name="Tritt A."/>
            <person name="Yoshinaga Y."/>
            <person name="Zwiers L.-H."/>
            <person name="Turgeon B."/>
            <person name="Goodwin S."/>
            <person name="Spatafora J."/>
            <person name="Crous P."/>
            <person name="Grigoriev I."/>
        </authorList>
    </citation>
    <scope>NUCLEOTIDE SEQUENCE</scope>
    <source>
        <strain evidence="1">CBS 379.55</strain>
    </source>
</reference>
<keyword evidence="2" id="KW-1185">Reference proteome</keyword>
<dbReference type="RefSeq" id="XP_033658366.1">
    <property type="nucleotide sequence ID" value="XM_033797327.1"/>
</dbReference>